<feature type="transmembrane region" description="Helical" evidence="1">
    <location>
        <begin position="478"/>
        <end position="501"/>
    </location>
</feature>
<evidence type="ECO:0000313" key="4">
    <source>
        <dbReference type="Proteomes" id="UP000007431"/>
    </source>
</evidence>
<accession>D8Q995</accession>
<protein>
    <submittedName>
        <fullName evidence="3">Uncharacterized protein</fullName>
    </submittedName>
</protein>
<feature type="transmembrane region" description="Helical" evidence="1">
    <location>
        <begin position="617"/>
        <end position="640"/>
    </location>
</feature>
<keyword evidence="1" id="KW-0812">Transmembrane</keyword>
<organism evidence="4">
    <name type="scientific">Schizophyllum commune (strain H4-8 / FGSC 9210)</name>
    <name type="common">Split gill fungus</name>
    <dbReference type="NCBI Taxonomy" id="578458"/>
    <lineage>
        <taxon>Eukaryota</taxon>
        <taxon>Fungi</taxon>
        <taxon>Dikarya</taxon>
        <taxon>Basidiomycota</taxon>
        <taxon>Agaricomycotina</taxon>
        <taxon>Agaricomycetes</taxon>
        <taxon>Agaricomycetidae</taxon>
        <taxon>Agaricales</taxon>
        <taxon>Schizophyllaceae</taxon>
        <taxon>Schizophyllum</taxon>
    </lineage>
</organism>
<name>D8Q995_SCHCM</name>
<feature type="chain" id="PRO_5003120752" evidence="2">
    <location>
        <begin position="23"/>
        <end position="652"/>
    </location>
</feature>
<dbReference type="KEGG" id="scm:SCHCO_02547292"/>
<dbReference type="GeneID" id="9591520"/>
<feature type="signal peptide" evidence="2">
    <location>
        <begin position="1"/>
        <end position="22"/>
    </location>
</feature>
<reference evidence="3 4" key="1">
    <citation type="journal article" date="2010" name="Nat. Biotechnol.">
        <title>Genome sequence of the model mushroom Schizophyllum commune.</title>
        <authorList>
            <person name="Ohm R.A."/>
            <person name="de Jong J.F."/>
            <person name="Lugones L.G."/>
            <person name="Aerts A."/>
            <person name="Kothe E."/>
            <person name="Stajich J.E."/>
            <person name="de Vries R.P."/>
            <person name="Record E."/>
            <person name="Levasseur A."/>
            <person name="Baker S.E."/>
            <person name="Bartholomew K.A."/>
            <person name="Coutinho P.M."/>
            <person name="Erdmann S."/>
            <person name="Fowler T.J."/>
            <person name="Gathman A.C."/>
            <person name="Lombard V."/>
            <person name="Henrissat B."/>
            <person name="Knabe N."/>
            <person name="Kuees U."/>
            <person name="Lilly W.W."/>
            <person name="Lindquist E."/>
            <person name="Lucas S."/>
            <person name="Magnuson J.K."/>
            <person name="Piumi F."/>
            <person name="Raudaskoski M."/>
            <person name="Salamov A."/>
            <person name="Schmutz J."/>
            <person name="Schwarze F.W.M.R."/>
            <person name="vanKuyk P.A."/>
            <person name="Horton J.S."/>
            <person name="Grigoriev I.V."/>
            <person name="Woesten H.A.B."/>
        </authorList>
    </citation>
    <scope>NUCLEOTIDE SEQUENCE [LARGE SCALE GENOMIC DNA]</scope>
    <source>
        <strain evidence="4">H4-8 / FGSC 9210</strain>
    </source>
</reference>
<feature type="transmembrane region" description="Helical" evidence="1">
    <location>
        <begin position="151"/>
        <end position="170"/>
    </location>
</feature>
<proteinExistence type="predicted"/>
<feature type="transmembrane region" description="Helical" evidence="1">
    <location>
        <begin position="561"/>
        <end position="579"/>
    </location>
</feature>
<keyword evidence="1" id="KW-0472">Membrane</keyword>
<evidence type="ECO:0000256" key="2">
    <source>
        <dbReference type="SAM" id="SignalP"/>
    </source>
</evidence>
<dbReference type="Proteomes" id="UP000007431">
    <property type="component" value="Unassembled WGS sequence"/>
</dbReference>
<dbReference type="OMA" id="IGFYESC"/>
<feature type="transmembrane region" description="Helical" evidence="1">
    <location>
        <begin position="280"/>
        <end position="296"/>
    </location>
</feature>
<evidence type="ECO:0000256" key="1">
    <source>
        <dbReference type="SAM" id="Phobius"/>
    </source>
</evidence>
<dbReference type="InParanoid" id="D8Q995"/>
<dbReference type="EMBL" id="GL377308">
    <property type="protein sequence ID" value="EFI95614.1"/>
    <property type="molecule type" value="Genomic_DNA"/>
</dbReference>
<keyword evidence="1" id="KW-1133">Transmembrane helix</keyword>
<keyword evidence="4" id="KW-1185">Reference proteome</keyword>
<dbReference type="HOGENOM" id="CLU_015738_0_0_1"/>
<keyword evidence="2" id="KW-0732">Signal</keyword>
<feature type="transmembrane region" description="Helical" evidence="1">
    <location>
        <begin position="441"/>
        <end position="466"/>
    </location>
</feature>
<dbReference type="eggNOG" id="ENOG502RYAK">
    <property type="taxonomic scope" value="Eukaryota"/>
</dbReference>
<sequence>MAVEQFVVVLAFLATCPPGACANRNDWPVKLLGGRGNVNFEVCAGRIHEAANDSELFTQLKDSITTGTGDSIHYSTTTWANLSASCAETEPLCFVTAITYNACWHTCGSGSERFRWDTFSQQFGNWLLPWLALLSQLPCGADDRLANLNSVILAVGSPALAAFCIAVTALNTHWVSERFSTYHYPNVRDAVAILSGLQQSPLRLQEDGELLTSLAVLHQNDDWWSELAHWLDHSASTYVWSISAVANLSWVVVAFIFTIINSFTTDDKLAIVNSDGQANGVLWLWLLAIVISWLRISPKCDAGRLRNAVTHANDMAWVATADGDPVKVKDVGSSQYRALSLYKSDLDSVLKDHLAIPPIYNYARVFSWTRIVEEVARVFAAADMHNDANLPVSSDGRQYQMPSKTIPRPLGNREGTLDEIEAYCGGRNPAPHWTPGLWKRIAVASALAMLLQWGTTGSAILDIIYTPARGLGCRSAAYVLYGIVATMVWVLMLLSSILTHYSIAPTATPTRPPDTLYEMVHNRSNSGSSTRLLAQTSYRDDPTPRPIPALFAKSLRRAGKILAAANTCFVIVTCAFQFANVYDSCYCNSSALGLGSKAYTVIDYSKELVAIHQTQGIWVASLTLGIGSVLTFLGAIWLYLKPRTPESDLGAP</sequence>
<dbReference type="OrthoDB" id="3002343at2759"/>
<feature type="transmembrane region" description="Helical" evidence="1">
    <location>
        <begin position="238"/>
        <end position="260"/>
    </location>
</feature>
<gene>
    <name evidence="3" type="ORF">SCHCODRAFT_235951</name>
</gene>
<evidence type="ECO:0000313" key="3">
    <source>
        <dbReference type="EMBL" id="EFI95614.1"/>
    </source>
</evidence>
<dbReference type="VEuPathDB" id="FungiDB:SCHCODRAFT_02547292"/>
<dbReference type="RefSeq" id="XP_003030517.1">
    <property type="nucleotide sequence ID" value="XM_003030471.1"/>
</dbReference>
<dbReference type="AlphaFoldDB" id="D8Q995"/>